<keyword evidence="17" id="KW-1185">Reference proteome</keyword>
<evidence type="ECO:0000313" key="17">
    <source>
        <dbReference type="Proteomes" id="UP000085678"/>
    </source>
</evidence>
<dbReference type="GO" id="GO:1990544">
    <property type="term" value="P:mitochondrial ATP transmembrane transport"/>
    <property type="evidence" value="ECO:0007669"/>
    <property type="project" value="InterPro"/>
</dbReference>
<dbReference type="RefSeq" id="XP_013411540.1">
    <property type="nucleotide sequence ID" value="XM_013556086.1"/>
</dbReference>
<comment type="caution">
    <text evidence="16">Lacks conserved residue(s) required for the propagation of feature annotation.</text>
</comment>
<accession>A0A1S3JN10</accession>
<keyword evidence="9 16" id="KW-1133">Transmembrane helix</keyword>
<comment type="function">
    <text evidence="16">Catalyzes the exchange of ADP and ATP across the membrane.</text>
</comment>
<dbReference type="GO" id="GO:1901029">
    <property type="term" value="P:negative regulation of mitochondrial outer membrane permeabilization involved in apoptotic signaling pathway"/>
    <property type="evidence" value="ECO:0007669"/>
    <property type="project" value="TreeGrafter"/>
</dbReference>
<dbReference type="InterPro" id="IPR002113">
    <property type="entry name" value="ADT_euk_type"/>
</dbReference>
<dbReference type="Pfam" id="PF00153">
    <property type="entry name" value="Mito_carr"/>
    <property type="match status" value="3"/>
</dbReference>
<protein>
    <recommendedName>
        <fullName evidence="16">ADP/ATP translocase</fullName>
    </recommendedName>
    <alternativeName>
        <fullName evidence="16">ADP,ATP carrier protein</fullName>
    </alternativeName>
</protein>
<evidence type="ECO:0000256" key="6">
    <source>
        <dbReference type="ARBA" id="ARBA00022692"/>
    </source>
</evidence>
<comment type="catalytic activity">
    <reaction evidence="12">
        <text>ADP(in) + ATP(out) = ADP(out) + ATP(in)</text>
        <dbReference type="Rhea" id="RHEA:34999"/>
        <dbReference type="ChEBI" id="CHEBI:30616"/>
        <dbReference type="ChEBI" id="CHEBI:456216"/>
    </reaction>
    <physiologicalReaction direction="left-to-right" evidence="12">
        <dbReference type="Rhea" id="RHEA:35000"/>
    </physiologicalReaction>
</comment>
<keyword evidence="7" id="KW-0677">Repeat</keyword>
<dbReference type="RefSeq" id="XP_013411541.1">
    <property type="nucleotide sequence ID" value="XM_013556087.1"/>
</dbReference>
<dbReference type="InterPro" id="IPR023395">
    <property type="entry name" value="MCP_dom_sf"/>
</dbReference>
<keyword evidence="10" id="KW-0496">Mitochondrion</keyword>
<evidence type="ECO:0000256" key="12">
    <source>
        <dbReference type="ARBA" id="ARBA00024143"/>
    </source>
</evidence>
<evidence type="ECO:0000256" key="5">
    <source>
        <dbReference type="ARBA" id="ARBA00022449"/>
    </source>
</evidence>
<evidence type="ECO:0000256" key="14">
    <source>
        <dbReference type="PROSITE-ProRule" id="PRU00282"/>
    </source>
</evidence>
<reference evidence="18 19" key="1">
    <citation type="submission" date="2025-04" db="UniProtKB">
        <authorList>
            <consortium name="RefSeq"/>
        </authorList>
    </citation>
    <scope>IDENTIFICATION</scope>
    <source>
        <tissue evidence="18 19">Gonads</tissue>
    </source>
</reference>
<evidence type="ECO:0000256" key="10">
    <source>
        <dbReference type="ARBA" id="ARBA00023128"/>
    </source>
</evidence>
<dbReference type="Gene3D" id="1.50.40.10">
    <property type="entry name" value="Mitochondrial carrier domain"/>
    <property type="match status" value="1"/>
</dbReference>
<dbReference type="InterPro" id="IPR002067">
    <property type="entry name" value="MCP"/>
</dbReference>
<evidence type="ECO:0000256" key="11">
    <source>
        <dbReference type="ARBA" id="ARBA00023136"/>
    </source>
</evidence>
<evidence type="ECO:0000256" key="13">
    <source>
        <dbReference type="ARBA" id="ARBA00045250"/>
    </source>
</evidence>
<feature type="transmembrane region" description="Helical" evidence="16">
    <location>
        <begin position="172"/>
        <end position="190"/>
    </location>
</feature>
<dbReference type="GeneID" id="106174504"/>
<dbReference type="InterPro" id="IPR018108">
    <property type="entry name" value="MCP_transmembrane"/>
</dbReference>
<dbReference type="PANTHER" id="PTHR45635">
    <property type="entry name" value="ADP,ATP CARRIER PROTEIN 1-RELATED-RELATED"/>
    <property type="match status" value="1"/>
</dbReference>
<name>A0A1S3JN10_LINAN</name>
<evidence type="ECO:0000256" key="8">
    <source>
        <dbReference type="ARBA" id="ARBA00022792"/>
    </source>
</evidence>
<dbReference type="GO" id="GO:0005471">
    <property type="term" value="F:ATP:ADP antiporter activity"/>
    <property type="evidence" value="ECO:0007669"/>
    <property type="project" value="UniProtKB-UniRule"/>
</dbReference>
<dbReference type="OrthoDB" id="270584at2759"/>
<comment type="similarity">
    <text evidence="2 15">Belongs to the mitochondrial carrier (TC 2.A.29) family.</text>
</comment>
<dbReference type="AlphaFoldDB" id="A0A1S3JN10"/>
<dbReference type="GO" id="GO:0005743">
    <property type="term" value="C:mitochondrial inner membrane"/>
    <property type="evidence" value="ECO:0007669"/>
    <property type="project" value="UniProtKB-SubCell"/>
</dbReference>
<evidence type="ECO:0000256" key="16">
    <source>
        <dbReference type="RuleBase" id="RU368008"/>
    </source>
</evidence>
<evidence type="ECO:0000256" key="9">
    <source>
        <dbReference type="ARBA" id="ARBA00022989"/>
    </source>
</evidence>
<comment type="subunit">
    <text evidence="3 16">Monomer.</text>
</comment>
<dbReference type="FunFam" id="1.50.40.10:FF:000096">
    <property type="entry name" value="ADP,ATP carrier protein 1, mitochondrial"/>
    <property type="match status" value="1"/>
</dbReference>
<evidence type="ECO:0000256" key="3">
    <source>
        <dbReference type="ARBA" id="ARBA00011245"/>
    </source>
</evidence>
<evidence type="ECO:0000256" key="15">
    <source>
        <dbReference type="RuleBase" id="RU000488"/>
    </source>
</evidence>
<dbReference type="PROSITE" id="PS50920">
    <property type="entry name" value="SOLCAR"/>
    <property type="match status" value="3"/>
</dbReference>
<dbReference type="PRINTS" id="PR00927">
    <property type="entry name" value="ADPTRNSLCASE"/>
</dbReference>
<evidence type="ECO:0000256" key="4">
    <source>
        <dbReference type="ARBA" id="ARBA00022448"/>
    </source>
</evidence>
<proteinExistence type="inferred from homology"/>
<keyword evidence="5" id="KW-0050">Antiport</keyword>
<comment type="subcellular location">
    <subcellularLocation>
        <location evidence="16">Membrane</location>
        <topology evidence="16">Multi-pass membrane protein</topology>
    </subcellularLocation>
    <subcellularLocation>
        <location evidence="1">Mitochondrion inner membrane</location>
        <topology evidence="1">Multi-pass membrane protein</topology>
    </subcellularLocation>
</comment>
<evidence type="ECO:0000256" key="2">
    <source>
        <dbReference type="ARBA" id="ARBA00006375"/>
    </source>
</evidence>
<feature type="repeat" description="Solcar" evidence="14">
    <location>
        <begin position="111"/>
        <end position="201"/>
    </location>
</feature>
<dbReference type="PRINTS" id="PR00926">
    <property type="entry name" value="MITOCARRIER"/>
</dbReference>
<evidence type="ECO:0000256" key="7">
    <source>
        <dbReference type="ARBA" id="ARBA00022737"/>
    </source>
</evidence>
<keyword evidence="6 14" id="KW-0812">Transmembrane</keyword>
<feature type="repeat" description="Solcar" evidence="14">
    <location>
        <begin position="207"/>
        <end position="293"/>
    </location>
</feature>
<sequence>MAGKQKLGFAENFALGGLAAVISKTVAAPLERVKLLLQNQDEMIKAGRLDKPYNGMIDCTKQIYYNEGVIPFWRGNVANCIRYFPTQALNFAFKDKIHLLFKDSPTDTYAWKFTKNIFSGGVAGGMSLCVVYSLDYARTRLANDAVKEGSERQYKNLRDVYKQTLKTDGIRGLYRGFGVSVVGIMVYRGFYFGLYDSFKPILLSPDAGFLLRFGVAYCVTIAATMLSYPFDTIRRRMMMKSGEAVKYKSSFDAARQIIKHEGIQSFFKGNLANILRGVACAGVLAGYDMFEKWWIAYRFGDMAS</sequence>
<keyword evidence="11 14" id="KW-0472">Membrane</keyword>
<organism evidence="17 19">
    <name type="scientific">Lingula anatina</name>
    <name type="common">Brachiopod</name>
    <name type="synonym">Lingula unguis</name>
    <dbReference type="NCBI Taxonomy" id="7574"/>
    <lineage>
        <taxon>Eukaryota</taxon>
        <taxon>Metazoa</taxon>
        <taxon>Spiralia</taxon>
        <taxon>Lophotrochozoa</taxon>
        <taxon>Brachiopoda</taxon>
        <taxon>Linguliformea</taxon>
        <taxon>Lingulata</taxon>
        <taxon>Lingulida</taxon>
        <taxon>Linguloidea</taxon>
        <taxon>Lingulidae</taxon>
        <taxon>Lingula</taxon>
    </lineage>
</organism>
<dbReference type="STRING" id="7574.A0A1S3JN10"/>
<evidence type="ECO:0000313" key="18">
    <source>
        <dbReference type="RefSeq" id="XP_013411540.1"/>
    </source>
</evidence>
<dbReference type="KEGG" id="lak:106174504"/>
<dbReference type="PANTHER" id="PTHR45635:SF14">
    <property type="entry name" value="ADP_ATP TRANSLOCASE"/>
    <property type="match status" value="1"/>
</dbReference>
<dbReference type="SUPFAM" id="SSF103506">
    <property type="entry name" value="Mitochondrial carrier"/>
    <property type="match status" value="1"/>
</dbReference>
<dbReference type="GO" id="GO:0140021">
    <property type="term" value="P:mitochondrial ADP transmembrane transport"/>
    <property type="evidence" value="ECO:0007669"/>
    <property type="project" value="InterPro"/>
</dbReference>
<keyword evidence="4 15" id="KW-0813">Transport</keyword>
<gene>
    <name evidence="18 19" type="primary">LOC106174504</name>
</gene>
<evidence type="ECO:0000256" key="1">
    <source>
        <dbReference type="ARBA" id="ARBA00004448"/>
    </source>
</evidence>
<keyword evidence="8" id="KW-0999">Mitochondrion inner membrane</keyword>
<feature type="repeat" description="Solcar" evidence="14">
    <location>
        <begin position="7"/>
        <end position="100"/>
    </location>
</feature>
<comment type="function">
    <text evidence="13">ADP:ATP antiporter that mediates import of ADP into the mitochondrial matrix for ATP synthesis, and export of ATP out to fuel the cell. Cycles between the cytoplasmic-open state (c-state) and the matrix-open state (m-state): operates by the alternating access mechanism with a single substrate-binding site intermittently exposed to either the cytosolic (c-state) or matrix (m-state) side of the inner mitochondrial membrane.</text>
</comment>
<feature type="transmembrane region" description="Helical" evidence="16">
    <location>
        <begin position="210"/>
        <end position="230"/>
    </location>
</feature>
<dbReference type="Proteomes" id="UP000085678">
    <property type="component" value="Unplaced"/>
</dbReference>
<evidence type="ECO:0000313" key="19">
    <source>
        <dbReference type="RefSeq" id="XP_013411541.1"/>
    </source>
</evidence>